<name>A0ABT0I298_9LACO</name>
<keyword evidence="1" id="KW-0812">Transmembrane</keyword>
<evidence type="ECO:0000313" key="3">
    <source>
        <dbReference type="Proteomes" id="UP001522905"/>
    </source>
</evidence>
<organism evidence="2 3">
    <name type="scientific">Apilactobacillus xinyiensis</name>
    <dbReference type="NCBI Taxonomy" id="2841032"/>
    <lineage>
        <taxon>Bacteria</taxon>
        <taxon>Bacillati</taxon>
        <taxon>Bacillota</taxon>
        <taxon>Bacilli</taxon>
        <taxon>Lactobacillales</taxon>
        <taxon>Lactobacillaceae</taxon>
        <taxon>Apilactobacillus</taxon>
    </lineage>
</organism>
<evidence type="ECO:0000313" key="2">
    <source>
        <dbReference type="EMBL" id="MCK8624849.1"/>
    </source>
</evidence>
<dbReference type="EMBL" id="JAJIAO010000004">
    <property type="protein sequence ID" value="MCK8624849.1"/>
    <property type="molecule type" value="Genomic_DNA"/>
</dbReference>
<accession>A0ABT0I298</accession>
<evidence type="ECO:0000256" key="1">
    <source>
        <dbReference type="SAM" id="Phobius"/>
    </source>
</evidence>
<reference evidence="2 3" key="1">
    <citation type="submission" date="2021-11" db="EMBL/GenBank/DDBJ databases">
        <title>Comparative genomics of bee honey and flower isolates.</title>
        <authorList>
            <person name="Bechtner J.D."/>
            <person name="Gallus M.K."/>
            <person name="Ehrmann M."/>
        </authorList>
    </citation>
    <scope>NUCLEOTIDE SEQUENCE [LARGE SCALE GENOMIC DNA]</scope>
    <source>
        <strain evidence="2 3">M161</strain>
    </source>
</reference>
<gene>
    <name evidence="2" type="ORF">LNP07_04890</name>
</gene>
<keyword evidence="3" id="KW-1185">Reference proteome</keyword>
<keyword evidence="1" id="KW-0472">Membrane</keyword>
<sequence length="59" mass="6622">MRYLLLTAGYLLLVMLMGFLVLNAFGDGKFVQSLLTGLTIVSASAFAIWIRKQIKNRPF</sequence>
<feature type="transmembrane region" description="Helical" evidence="1">
    <location>
        <begin position="31"/>
        <end position="50"/>
    </location>
</feature>
<dbReference type="RefSeq" id="WP_248601737.1">
    <property type="nucleotide sequence ID" value="NZ_JAJIAO010000004.1"/>
</dbReference>
<comment type="caution">
    <text evidence="2">The sequence shown here is derived from an EMBL/GenBank/DDBJ whole genome shotgun (WGS) entry which is preliminary data.</text>
</comment>
<proteinExistence type="predicted"/>
<keyword evidence="1" id="KW-1133">Transmembrane helix</keyword>
<dbReference type="Proteomes" id="UP001522905">
    <property type="component" value="Unassembled WGS sequence"/>
</dbReference>
<feature type="transmembrane region" description="Helical" evidence="1">
    <location>
        <begin position="7"/>
        <end position="25"/>
    </location>
</feature>
<protein>
    <submittedName>
        <fullName evidence="2">Uncharacterized protein</fullName>
    </submittedName>
</protein>